<evidence type="ECO:0000313" key="10">
    <source>
        <dbReference type="EMBL" id="TCP62058.1"/>
    </source>
</evidence>
<keyword evidence="7 8" id="KW-0456">Lyase</keyword>
<keyword evidence="11" id="KW-1185">Reference proteome</keyword>
<dbReference type="EC" id="4.3.99.3" evidence="8"/>
<dbReference type="SFLD" id="SFLDS00029">
    <property type="entry name" value="Radical_SAM"/>
    <property type="match status" value="1"/>
</dbReference>
<keyword evidence="3 8" id="KW-0479">Metal-binding</keyword>
<dbReference type="UniPathway" id="UPA00391"/>
<dbReference type="RefSeq" id="WP_131920122.1">
    <property type="nucleotide sequence ID" value="NZ_JAOQNU010000024.1"/>
</dbReference>
<dbReference type="HAMAP" id="MF_00917">
    <property type="entry name" value="QueE"/>
    <property type="match status" value="1"/>
</dbReference>
<dbReference type="SUPFAM" id="SSF102114">
    <property type="entry name" value="Radical SAM enzymes"/>
    <property type="match status" value="1"/>
</dbReference>
<sequence length="249" mass="27929">MSEIKAQIMDIMVSAQGEGPWVGHRQLFLRFFGCNLHCSYCDTPASQSEQPGPCQIERQPGSAVFDYLPNPLSVTHLAAQIRPLLNRSLHSISLTGGEPLLHVPFIRELADVLGAERPLFYLETNGTLVDALKEVLPVIDFISMDLKMPSHCTGLLWEYHSRFLRVAAQKPGYVKTVVLPSTTHDDIEQAARLVKAEASHYPLILQPVSDKRGIPLVPGNRLLEFQDAAMVWHQDVRVIPQTHKWLEIL</sequence>
<comment type="pathway">
    <text evidence="8">Purine metabolism; 7-cyano-7-deazaguanine biosynthesis.</text>
</comment>
<feature type="binding site" evidence="8">
    <location>
        <position position="34"/>
    </location>
    <ligand>
        <name>[4Fe-4S] cluster</name>
        <dbReference type="ChEBI" id="CHEBI:49883"/>
        <note>4Fe-4S-S-AdoMet</note>
    </ligand>
</feature>
<comment type="caution">
    <text evidence="10">The sequence shown here is derived from an EMBL/GenBank/DDBJ whole genome shotgun (WGS) entry which is preliminary data.</text>
</comment>
<comment type="cofactor">
    <cofactor evidence="8">
        <name>Mg(2+)</name>
        <dbReference type="ChEBI" id="CHEBI:18420"/>
    </cofactor>
</comment>
<dbReference type="PROSITE" id="PS51918">
    <property type="entry name" value="RADICAL_SAM"/>
    <property type="match status" value="1"/>
</dbReference>
<keyword evidence="5 8" id="KW-0408">Iron</keyword>
<evidence type="ECO:0000256" key="2">
    <source>
        <dbReference type="ARBA" id="ARBA00022691"/>
    </source>
</evidence>
<dbReference type="GO" id="GO:1904047">
    <property type="term" value="F:S-adenosyl-L-methionine binding"/>
    <property type="evidence" value="ECO:0007669"/>
    <property type="project" value="UniProtKB-UniRule"/>
</dbReference>
<keyword evidence="1 8" id="KW-0004">4Fe-4S</keyword>
<gene>
    <name evidence="8" type="primary">queE</name>
    <name evidence="10" type="ORF">EDD73_12432</name>
</gene>
<keyword evidence="2 8" id="KW-0949">S-adenosyl-L-methionine</keyword>
<comment type="function">
    <text evidence="8">Catalyzes the complex heterocyclic radical-mediated conversion of 6-carboxy-5,6,7,8-tetrahydropterin (CPH4) to 7-carboxy-7-deazaguanine (CDG), a step common to the biosynthetic pathways of all 7-deazapurine-containing compounds.</text>
</comment>
<comment type="similarity">
    <text evidence="8">Belongs to the radical SAM superfamily. 7-carboxy-7-deazaguanine synthase family.</text>
</comment>
<dbReference type="GO" id="GO:0016840">
    <property type="term" value="F:carbon-nitrogen lyase activity"/>
    <property type="evidence" value="ECO:0007669"/>
    <property type="project" value="UniProtKB-UniRule"/>
</dbReference>
<dbReference type="InterPro" id="IPR007197">
    <property type="entry name" value="rSAM"/>
</dbReference>
<reference evidence="10 11" key="1">
    <citation type="submission" date="2019-03" db="EMBL/GenBank/DDBJ databases">
        <title>Genomic Encyclopedia of Type Strains, Phase IV (KMG-IV): sequencing the most valuable type-strain genomes for metagenomic binning, comparative biology and taxonomic classification.</title>
        <authorList>
            <person name="Goeker M."/>
        </authorList>
    </citation>
    <scope>NUCLEOTIDE SEQUENCE [LARGE SCALE GENOMIC DNA]</scope>
    <source>
        <strain evidence="10 11">DSM 11170</strain>
    </source>
</reference>
<accession>A0A4R2RHG2</accession>
<comment type="catalytic activity">
    <reaction evidence="8">
        <text>6-carboxy-5,6,7,8-tetrahydropterin + H(+) = 7-carboxy-7-carbaguanine + NH4(+)</text>
        <dbReference type="Rhea" id="RHEA:27974"/>
        <dbReference type="ChEBI" id="CHEBI:15378"/>
        <dbReference type="ChEBI" id="CHEBI:28938"/>
        <dbReference type="ChEBI" id="CHEBI:61032"/>
        <dbReference type="ChEBI" id="CHEBI:61036"/>
        <dbReference type="EC" id="4.3.99.3"/>
    </reaction>
</comment>
<protein>
    <recommendedName>
        <fullName evidence="8">7-carboxy-7-deazaguanine synthase</fullName>
        <shortName evidence="8">CDG synthase</shortName>
        <ecNumber evidence="8">4.3.99.3</ecNumber>
    </recommendedName>
    <alternativeName>
        <fullName evidence="8">Queuosine biosynthesis protein QueE</fullName>
    </alternativeName>
</protein>
<dbReference type="GO" id="GO:0000287">
    <property type="term" value="F:magnesium ion binding"/>
    <property type="evidence" value="ECO:0007669"/>
    <property type="project" value="UniProtKB-UniRule"/>
</dbReference>
<feature type="binding site" evidence="8">
    <location>
        <begin position="40"/>
        <end position="42"/>
    </location>
    <ligand>
        <name>S-adenosyl-L-methionine</name>
        <dbReference type="ChEBI" id="CHEBI:59789"/>
    </ligand>
</feature>
<dbReference type="GO" id="GO:0051539">
    <property type="term" value="F:4 iron, 4 sulfur cluster binding"/>
    <property type="evidence" value="ECO:0007669"/>
    <property type="project" value="UniProtKB-UniRule"/>
</dbReference>
<evidence type="ECO:0000256" key="3">
    <source>
        <dbReference type="ARBA" id="ARBA00022723"/>
    </source>
</evidence>
<feature type="domain" description="Radical SAM core" evidence="9">
    <location>
        <begin position="21"/>
        <end position="249"/>
    </location>
</feature>
<feature type="binding site" evidence="8">
    <location>
        <position position="43"/>
    </location>
    <ligand>
        <name>Mg(2+)</name>
        <dbReference type="ChEBI" id="CHEBI:18420"/>
    </ligand>
</feature>
<dbReference type="Pfam" id="PF04055">
    <property type="entry name" value="Radical_SAM"/>
    <property type="match status" value="1"/>
</dbReference>
<comment type="caution">
    <text evidence="8">Lacks conserved residue(s) required for the propagation of feature annotation.</text>
</comment>
<dbReference type="PANTHER" id="PTHR42836">
    <property type="entry name" value="7-CARBOXY-7-DEAZAGUANINE SYNTHASE"/>
    <property type="match status" value="1"/>
</dbReference>
<proteinExistence type="inferred from homology"/>
<dbReference type="InterPro" id="IPR024924">
    <property type="entry name" value="7-CO-7-deazaguanine_synth-like"/>
</dbReference>
<evidence type="ECO:0000256" key="5">
    <source>
        <dbReference type="ARBA" id="ARBA00023004"/>
    </source>
</evidence>
<evidence type="ECO:0000313" key="11">
    <source>
        <dbReference type="Proteomes" id="UP000294813"/>
    </source>
</evidence>
<feature type="binding site" evidence="8">
    <location>
        <begin position="15"/>
        <end position="17"/>
    </location>
    <ligand>
        <name>substrate</name>
    </ligand>
</feature>
<dbReference type="PIRSF" id="PIRSF000370">
    <property type="entry name" value="QueE"/>
    <property type="match status" value="1"/>
</dbReference>
<dbReference type="Gene3D" id="3.20.20.70">
    <property type="entry name" value="Aldolase class I"/>
    <property type="match status" value="1"/>
</dbReference>
<evidence type="ECO:0000256" key="1">
    <source>
        <dbReference type="ARBA" id="ARBA00022485"/>
    </source>
</evidence>
<dbReference type="InterPro" id="IPR058240">
    <property type="entry name" value="rSAM_sf"/>
</dbReference>
<dbReference type="Proteomes" id="UP000294813">
    <property type="component" value="Unassembled WGS sequence"/>
</dbReference>
<feature type="binding site" evidence="8">
    <location>
        <position position="97"/>
    </location>
    <ligand>
        <name>S-adenosyl-L-methionine</name>
        <dbReference type="ChEBI" id="CHEBI:59789"/>
    </ligand>
</feature>
<feature type="binding site" evidence="8">
    <location>
        <position position="41"/>
    </location>
    <ligand>
        <name>[4Fe-4S] cluster</name>
        <dbReference type="ChEBI" id="CHEBI:49883"/>
        <note>4Fe-4S-S-AdoMet</note>
    </ligand>
</feature>
<dbReference type="PANTHER" id="PTHR42836:SF1">
    <property type="entry name" value="7-CARBOXY-7-DEAZAGUANINE SYNTHASE"/>
    <property type="match status" value="1"/>
</dbReference>
<evidence type="ECO:0000256" key="8">
    <source>
        <dbReference type="HAMAP-Rule" id="MF_00917"/>
    </source>
</evidence>
<keyword evidence="8" id="KW-0671">Queuosine biosynthesis</keyword>
<dbReference type="OrthoDB" id="9792276at2"/>
<feature type="binding site" evidence="8">
    <location>
        <position position="38"/>
    </location>
    <ligand>
        <name>[4Fe-4S] cluster</name>
        <dbReference type="ChEBI" id="CHEBI:49883"/>
        <note>4Fe-4S-S-AdoMet</note>
    </ligand>
</feature>
<evidence type="ECO:0000256" key="6">
    <source>
        <dbReference type="ARBA" id="ARBA00023014"/>
    </source>
</evidence>
<evidence type="ECO:0000256" key="4">
    <source>
        <dbReference type="ARBA" id="ARBA00022842"/>
    </source>
</evidence>
<evidence type="ECO:0000256" key="7">
    <source>
        <dbReference type="ARBA" id="ARBA00023239"/>
    </source>
</evidence>
<comment type="cofactor">
    <cofactor evidence="8">
        <name>S-adenosyl-L-methionine</name>
        <dbReference type="ChEBI" id="CHEBI:59789"/>
    </cofactor>
    <text evidence="8">Binds 1 S-adenosyl-L-methionine per subunit.</text>
</comment>
<dbReference type="InterPro" id="IPR013785">
    <property type="entry name" value="Aldolase_TIM"/>
</dbReference>
<comment type="cofactor">
    <cofactor evidence="8">
        <name>[4Fe-4S] cluster</name>
        <dbReference type="ChEBI" id="CHEBI:49883"/>
    </cofactor>
    <text evidence="8">Binds 1 [4Fe-4S] cluster. The cluster is coordinated with 3 cysteines and an exchangeable S-adenosyl-L-methionine.</text>
</comment>
<dbReference type="GO" id="GO:0008616">
    <property type="term" value="P:tRNA queuosine(34) biosynthetic process"/>
    <property type="evidence" value="ECO:0007669"/>
    <property type="project" value="UniProtKB-UniRule"/>
</dbReference>
<name>A0A4R2RHG2_9FIRM</name>
<keyword evidence="4 8" id="KW-0460">Magnesium</keyword>
<feature type="binding site" evidence="8">
    <location>
        <position position="95"/>
    </location>
    <ligand>
        <name>substrate</name>
    </ligand>
</feature>
<evidence type="ECO:0000259" key="9">
    <source>
        <dbReference type="PROSITE" id="PS51918"/>
    </source>
</evidence>
<organism evidence="10 11">
    <name type="scientific">Heliophilum fasciatum</name>
    <dbReference type="NCBI Taxonomy" id="35700"/>
    <lineage>
        <taxon>Bacteria</taxon>
        <taxon>Bacillati</taxon>
        <taxon>Bacillota</taxon>
        <taxon>Clostridia</taxon>
        <taxon>Eubacteriales</taxon>
        <taxon>Heliobacteriaceae</taxon>
        <taxon>Heliophilum</taxon>
    </lineage>
</organism>
<comment type="subunit">
    <text evidence="8">Homodimer.</text>
</comment>
<dbReference type="AlphaFoldDB" id="A0A4R2RHG2"/>
<dbReference type="CDD" id="cd01335">
    <property type="entry name" value="Radical_SAM"/>
    <property type="match status" value="1"/>
</dbReference>
<feature type="binding site" evidence="8">
    <location>
        <position position="30"/>
    </location>
    <ligand>
        <name>substrate</name>
    </ligand>
</feature>
<dbReference type="EMBL" id="SLXT01000024">
    <property type="protein sequence ID" value="TCP62058.1"/>
    <property type="molecule type" value="Genomic_DNA"/>
</dbReference>
<keyword evidence="6 8" id="KW-0411">Iron-sulfur</keyword>